<name>A0AAP9ECZ5_LEULA</name>
<accession>A0AAP9ECZ5</accession>
<gene>
    <name evidence="1" type="ORF">FGL83_07670</name>
</gene>
<dbReference type="AlphaFoldDB" id="A0AAP9ECZ5"/>
<reference evidence="1 2" key="1">
    <citation type="submission" date="2019-06" db="EMBL/GenBank/DDBJ databases">
        <title>Genome analyses of bacteria isolated from kimchi.</title>
        <authorList>
            <person name="Lee S."/>
            <person name="Ahn S."/>
            <person name="Roh S."/>
        </authorList>
    </citation>
    <scope>NUCLEOTIDE SEQUENCE [LARGE SCALE GENOMIC DNA]</scope>
    <source>
        <strain evidence="1 2">CBA3625</strain>
    </source>
</reference>
<proteinExistence type="predicted"/>
<dbReference type="GeneID" id="66532077"/>
<evidence type="ECO:0000313" key="2">
    <source>
        <dbReference type="Proteomes" id="UP000321298"/>
    </source>
</evidence>
<sequence>MGIQIQQKKSKNSLSAITIFKSNRVKKPSYMILPYKDILEDKPGQPILLTDDTYADMLNLPGKDLDFLNTDGDNSASEIIGAFHALLSTYTESFDIKVSQLPADTRVQQGAWGQELVRVESQLQQLPPDTREYAQLIGMRQFILHEINLEKNVVGDIKHQEYTAVIYGKTIPALEKNRRDFIAQSGAAFTPEQVTLERKKMILYQINNPGENLELEDK</sequence>
<dbReference type="Proteomes" id="UP000321298">
    <property type="component" value="Chromosome"/>
</dbReference>
<organism evidence="1 2">
    <name type="scientific">Leuconostoc lactis</name>
    <dbReference type="NCBI Taxonomy" id="1246"/>
    <lineage>
        <taxon>Bacteria</taxon>
        <taxon>Bacillati</taxon>
        <taxon>Bacillota</taxon>
        <taxon>Bacilli</taxon>
        <taxon>Lactobacillales</taxon>
        <taxon>Lactobacillaceae</taxon>
        <taxon>Leuconostoc</taxon>
    </lineage>
</organism>
<dbReference type="EMBL" id="CP042387">
    <property type="protein sequence ID" value="QEA44562.1"/>
    <property type="molecule type" value="Genomic_DNA"/>
</dbReference>
<evidence type="ECO:0000313" key="1">
    <source>
        <dbReference type="EMBL" id="QEA44562.1"/>
    </source>
</evidence>
<dbReference type="RefSeq" id="WP_048702110.1">
    <property type="nucleotide sequence ID" value="NZ_CP042387.1"/>
</dbReference>
<protein>
    <submittedName>
        <fullName evidence="1">Uncharacterized protein</fullName>
    </submittedName>
</protein>
<keyword evidence="2" id="KW-1185">Reference proteome</keyword>